<dbReference type="InterPro" id="IPR050242">
    <property type="entry name" value="JAMM_MPN+_peptidase_M67A"/>
</dbReference>
<evidence type="ECO:0000259" key="13">
    <source>
        <dbReference type="PROSITE" id="PS50249"/>
    </source>
</evidence>
<dbReference type="SUPFAM" id="SSF102712">
    <property type="entry name" value="JAB1/MPN domain"/>
    <property type="match status" value="1"/>
</dbReference>
<comment type="similarity">
    <text evidence="3">Belongs to the peptidase M67A family. CSN5 subfamily.</text>
</comment>
<dbReference type="OrthoDB" id="605656at2759"/>
<evidence type="ECO:0000256" key="7">
    <source>
        <dbReference type="ARBA" id="ARBA00022723"/>
    </source>
</evidence>
<protein>
    <recommendedName>
        <fullName evidence="4">COP9 signalosome complex subunit 5</fullName>
    </recommendedName>
</protein>
<keyword evidence="15" id="KW-1185">Reference proteome</keyword>
<evidence type="ECO:0000256" key="1">
    <source>
        <dbReference type="ARBA" id="ARBA00004123"/>
    </source>
</evidence>
<evidence type="ECO:0000256" key="10">
    <source>
        <dbReference type="ARBA" id="ARBA00022833"/>
    </source>
</evidence>
<evidence type="ECO:0000256" key="2">
    <source>
        <dbReference type="ARBA" id="ARBA00004496"/>
    </source>
</evidence>
<dbReference type="GO" id="GO:0008237">
    <property type="term" value="F:metallopeptidase activity"/>
    <property type="evidence" value="ECO:0007669"/>
    <property type="project" value="UniProtKB-KW"/>
</dbReference>
<evidence type="ECO:0000256" key="8">
    <source>
        <dbReference type="ARBA" id="ARBA00022790"/>
    </source>
</evidence>
<dbReference type="SMART" id="SM00232">
    <property type="entry name" value="JAB_MPN"/>
    <property type="match status" value="1"/>
</dbReference>
<reference evidence="14" key="1">
    <citation type="submission" date="2013-10" db="EMBL/GenBank/DDBJ databases">
        <title>Genomic analysis of the causative agents of coccidiosis in chickens.</title>
        <authorList>
            <person name="Reid A.J."/>
            <person name="Blake D."/>
            <person name="Billington K."/>
            <person name="Browne H."/>
            <person name="Dunn M."/>
            <person name="Hung S."/>
            <person name="Kawahara F."/>
            <person name="Miranda-Saavedra D."/>
            <person name="Mourier T."/>
            <person name="Nagra H."/>
            <person name="Otto T.D."/>
            <person name="Rawlings N."/>
            <person name="Sanchez A."/>
            <person name="Sanders M."/>
            <person name="Subramaniam C."/>
            <person name="Tay Y."/>
            <person name="Dear P."/>
            <person name="Doerig C."/>
            <person name="Gruber A."/>
            <person name="Parkinson J."/>
            <person name="Shirley M."/>
            <person name="Wan K.L."/>
            <person name="Berriman M."/>
            <person name="Tomley F."/>
            <person name="Pain A."/>
        </authorList>
    </citation>
    <scope>NUCLEOTIDE SEQUENCE</scope>
    <source>
        <strain evidence="14">Houghton</strain>
    </source>
</reference>
<evidence type="ECO:0000256" key="4">
    <source>
        <dbReference type="ARBA" id="ARBA00014880"/>
    </source>
</evidence>
<evidence type="ECO:0000256" key="12">
    <source>
        <dbReference type="ARBA" id="ARBA00023242"/>
    </source>
</evidence>
<keyword evidence="5" id="KW-0963">Cytoplasm</keyword>
<dbReference type="FunFam" id="3.40.140.10:FF:000203">
    <property type="entry name" value="COP9 signalosome complex subunit 5"/>
    <property type="match status" value="1"/>
</dbReference>
<dbReference type="InterPro" id="IPR037518">
    <property type="entry name" value="MPN"/>
</dbReference>
<keyword evidence="7" id="KW-0479">Metal-binding</keyword>
<proteinExistence type="inferred from homology"/>
<evidence type="ECO:0000313" key="15">
    <source>
        <dbReference type="Proteomes" id="UP000018050"/>
    </source>
</evidence>
<dbReference type="GO" id="GO:0046872">
    <property type="term" value="F:metal ion binding"/>
    <property type="evidence" value="ECO:0007669"/>
    <property type="project" value="UniProtKB-KW"/>
</dbReference>
<feature type="domain" description="MPN" evidence="13">
    <location>
        <begin position="1"/>
        <end position="165"/>
    </location>
</feature>
<evidence type="ECO:0000313" key="14">
    <source>
        <dbReference type="EMBL" id="CDI78349.1"/>
    </source>
</evidence>
<accession>U6GID1</accession>
<dbReference type="Proteomes" id="UP000018050">
    <property type="component" value="Unassembled WGS sequence"/>
</dbReference>
<dbReference type="OMA" id="VNDFGAH"/>
<sequence length="350" mass="38030">MMAHAERGGKIEVMGLLLGKAVVTPETPDAGSLGEATVSTHYESVSSVSEIEREAEGQHEIHRGYFVVTDCFALPVEGTETRVNAAEEANEFMIQFLEAAEKIPVQQKVVGWYHSHPNYGCWLSGIDVGTQQLQQQHQDPFLAIVLGGFRTFMPGEAKREDEGDAEAASSQLLPAEKVNDFGAHWKQYYQLRVHWCANSISARLLEGMRSASWPQLIVGQSLHQNRSLELRRLEAIVESCNDAISAAENSQPFSLAGISGQDVREQSDLADSGFAAGNSEDAELGAGRGKLLCDKLVGTAEKAADIAVRALGGLVEVAALSAVYRDNITWRQRVLASRKSYEALSSGTKL</sequence>
<comment type="subcellular location">
    <subcellularLocation>
        <location evidence="2">Cytoplasm</location>
    </subcellularLocation>
    <subcellularLocation>
        <location evidence="1">Nucleus</location>
    </subcellularLocation>
</comment>
<dbReference type="GO" id="GO:0008180">
    <property type="term" value="C:COP9 signalosome"/>
    <property type="evidence" value="ECO:0007669"/>
    <property type="project" value="UniProtKB-KW"/>
</dbReference>
<dbReference type="EMBL" id="HG670855">
    <property type="protein sequence ID" value="CDI78349.1"/>
    <property type="molecule type" value="Genomic_DNA"/>
</dbReference>
<gene>
    <name evidence="14" type="ORF">EAH_00007080</name>
</gene>
<keyword evidence="9" id="KW-0378">Hydrolase</keyword>
<evidence type="ECO:0000256" key="5">
    <source>
        <dbReference type="ARBA" id="ARBA00022490"/>
    </source>
</evidence>
<keyword evidence="11" id="KW-0482">Metalloprotease</keyword>
<dbReference type="InterPro" id="IPR000555">
    <property type="entry name" value="JAMM/MPN+_dom"/>
</dbReference>
<evidence type="ECO:0000256" key="6">
    <source>
        <dbReference type="ARBA" id="ARBA00022670"/>
    </source>
</evidence>
<organism evidence="14 15">
    <name type="scientific">Eimeria acervulina</name>
    <name type="common">Coccidian parasite</name>
    <dbReference type="NCBI Taxonomy" id="5801"/>
    <lineage>
        <taxon>Eukaryota</taxon>
        <taxon>Sar</taxon>
        <taxon>Alveolata</taxon>
        <taxon>Apicomplexa</taxon>
        <taxon>Conoidasida</taxon>
        <taxon>Coccidia</taxon>
        <taxon>Eucoccidiorida</taxon>
        <taxon>Eimeriorina</taxon>
        <taxon>Eimeriidae</taxon>
        <taxon>Eimeria</taxon>
    </lineage>
</organism>
<dbReference type="RefSeq" id="XP_013251411.1">
    <property type="nucleotide sequence ID" value="XM_013395957.1"/>
</dbReference>
<evidence type="ECO:0000256" key="9">
    <source>
        <dbReference type="ARBA" id="ARBA00022801"/>
    </source>
</evidence>
<dbReference type="GeneID" id="25268778"/>
<evidence type="ECO:0000256" key="3">
    <source>
        <dbReference type="ARBA" id="ARBA00006008"/>
    </source>
</evidence>
<dbReference type="VEuPathDB" id="ToxoDB:EAH_00007080"/>
<name>U6GID1_EIMAC</name>
<keyword evidence="12" id="KW-0539">Nucleus</keyword>
<evidence type="ECO:0000256" key="11">
    <source>
        <dbReference type="ARBA" id="ARBA00023049"/>
    </source>
</evidence>
<dbReference type="Gene3D" id="3.40.140.10">
    <property type="entry name" value="Cytidine Deaminase, domain 2"/>
    <property type="match status" value="1"/>
</dbReference>
<dbReference type="Pfam" id="PF01398">
    <property type="entry name" value="JAB"/>
    <property type="match status" value="1"/>
</dbReference>
<dbReference type="GO" id="GO:0005737">
    <property type="term" value="C:cytoplasm"/>
    <property type="evidence" value="ECO:0007669"/>
    <property type="project" value="UniProtKB-SubCell"/>
</dbReference>
<keyword evidence="10" id="KW-0862">Zinc</keyword>
<keyword evidence="8" id="KW-0736">Signalosome</keyword>
<reference evidence="14" key="2">
    <citation type="submission" date="2013-10" db="EMBL/GenBank/DDBJ databases">
        <authorList>
            <person name="Aslett M."/>
        </authorList>
    </citation>
    <scope>NUCLEOTIDE SEQUENCE</scope>
    <source>
        <strain evidence="14">Houghton</strain>
    </source>
</reference>
<dbReference type="GO" id="GO:0006508">
    <property type="term" value="P:proteolysis"/>
    <property type="evidence" value="ECO:0007669"/>
    <property type="project" value="UniProtKB-KW"/>
</dbReference>
<dbReference type="PANTHER" id="PTHR10410">
    <property type="entry name" value="EUKARYOTIC TRANSLATION INITIATION FACTOR 3 -RELATED"/>
    <property type="match status" value="1"/>
</dbReference>
<dbReference type="PROSITE" id="PS50249">
    <property type="entry name" value="MPN"/>
    <property type="match status" value="1"/>
</dbReference>
<dbReference type="AlphaFoldDB" id="U6GID1"/>
<keyword evidence="6" id="KW-0645">Protease</keyword>